<dbReference type="AlphaFoldDB" id="A0A2N5VF64"/>
<name>A0A2N5VF64_9BASI</name>
<evidence type="ECO:0000313" key="3">
    <source>
        <dbReference type="Proteomes" id="UP000235392"/>
    </source>
</evidence>
<organism evidence="2 3">
    <name type="scientific">Puccinia coronata f. sp. avenae</name>
    <dbReference type="NCBI Taxonomy" id="200324"/>
    <lineage>
        <taxon>Eukaryota</taxon>
        <taxon>Fungi</taxon>
        <taxon>Dikarya</taxon>
        <taxon>Basidiomycota</taxon>
        <taxon>Pucciniomycotina</taxon>
        <taxon>Pucciniomycetes</taxon>
        <taxon>Pucciniales</taxon>
        <taxon>Pucciniaceae</taxon>
        <taxon>Puccinia</taxon>
    </lineage>
</organism>
<dbReference type="Proteomes" id="UP000235392">
    <property type="component" value="Unassembled WGS sequence"/>
</dbReference>
<protein>
    <submittedName>
        <fullName evidence="2">Uncharacterized protein</fullName>
    </submittedName>
</protein>
<proteinExistence type="predicted"/>
<gene>
    <name evidence="2" type="ORF">PCASD_03373</name>
</gene>
<evidence type="ECO:0000313" key="2">
    <source>
        <dbReference type="EMBL" id="PLW48638.1"/>
    </source>
</evidence>
<feature type="compositionally biased region" description="Basic residues" evidence="1">
    <location>
        <begin position="179"/>
        <end position="188"/>
    </location>
</feature>
<sequence length="188" mass="20243">MRPDLNIGNSVPEGPADLWDEHAAYPAAAVHVTVQVACSPRMHIHRQGLSLAKSAKTKFAYRNLTRFHSTAISCSAKMIQTHRISRLLNVTRTRFWLRSGSYQLSSSADPAQPPSGHRKESSEQAVGGTTDDIAHSKGAFDSGEANPHKSAAKLSSSSIDMEQSAAYAGSSLSSEKTPTKKKAPNTQK</sequence>
<feature type="region of interest" description="Disordered" evidence="1">
    <location>
        <begin position="103"/>
        <end position="188"/>
    </location>
</feature>
<comment type="caution">
    <text evidence="2">The sequence shown here is derived from an EMBL/GenBank/DDBJ whole genome shotgun (WGS) entry which is preliminary data.</text>
</comment>
<dbReference type="EMBL" id="PGCI01000022">
    <property type="protein sequence ID" value="PLW48638.1"/>
    <property type="molecule type" value="Genomic_DNA"/>
</dbReference>
<evidence type="ECO:0000256" key="1">
    <source>
        <dbReference type="SAM" id="MobiDB-lite"/>
    </source>
</evidence>
<reference evidence="2 3" key="1">
    <citation type="submission" date="2017-11" db="EMBL/GenBank/DDBJ databases">
        <title>De novo assembly and phasing of dikaryotic genomes from two isolates of Puccinia coronata f. sp. avenae, the causal agent of oat crown rust.</title>
        <authorList>
            <person name="Miller M.E."/>
            <person name="Zhang Y."/>
            <person name="Omidvar V."/>
            <person name="Sperschneider J."/>
            <person name="Schwessinger B."/>
            <person name="Raley C."/>
            <person name="Palmer J.M."/>
            <person name="Garnica D."/>
            <person name="Upadhyaya N."/>
            <person name="Rathjen J."/>
            <person name="Taylor J.M."/>
            <person name="Park R.F."/>
            <person name="Dodds P.N."/>
            <person name="Hirsch C.D."/>
            <person name="Kianian S.F."/>
            <person name="Figueroa M."/>
        </authorList>
    </citation>
    <scope>NUCLEOTIDE SEQUENCE [LARGE SCALE GENOMIC DNA]</scope>
    <source>
        <strain evidence="2">12SD80</strain>
    </source>
</reference>
<accession>A0A2N5VF64</accession>